<dbReference type="RefSeq" id="WP_121023520.1">
    <property type="nucleotide sequence ID" value="NZ_RCCE01000003.1"/>
</dbReference>
<evidence type="ECO:0000256" key="1">
    <source>
        <dbReference type="ARBA" id="ARBA00000085"/>
    </source>
</evidence>
<evidence type="ECO:0000256" key="4">
    <source>
        <dbReference type="ARBA" id="ARBA00022679"/>
    </source>
</evidence>
<keyword evidence="8" id="KW-0812">Transmembrane</keyword>
<name>A0A497W5C8_9RHOB</name>
<feature type="domain" description="Signal transduction histidine kinase subgroup 2 dimerisation and phosphoacceptor" evidence="9">
    <location>
        <begin position="369"/>
        <end position="442"/>
    </location>
</feature>
<dbReference type="Gene3D" id="3.30.565.10">
    <property type="entry name" value="Histidine kinase-like ATPase, C-terminal domain"/>
    <property type="match status" value="1"/>
</dbReference>
<keyword evidence="4" id="KW-0808">Transferase</keyword>
<reference evidence="10 11" key="1">
    <citation type="submission" date="2018-10" db="EMBL/GenBank/DDBJ databases">
        <title>Genomic Encyclopedia of Archaeal and Bacterial Type Strains, Phase II (KMG-II): from individual species to whole genera.</title>
        <authorList>
            <person name="Goeker M."/>
        </authorList>
    </citation>
    <scope>NUCLEOTIDE SEQUENCE [LARGE SCALE GENOMIC DNA]</scope>
    <source>
        <strain evidence="10 11">DSM 29466</strain>
    </source>
</reference>
<evidence type="ECO:0000313" key="10">
    <source>
        <dbReference type="EMBL" id="RLJ51651.1"/>
    </source>
</evidence>
<evidence type="ECO:0000256" key="3">
    <source>
        <dbReference type="ARBA" id="ARBA00022553"/>
    </source>
</evidence>
<dbReference type="EC" id="2.7.13.3" evidence="2"/>
<keyword evidence="7" id="KW-0067">ATP-binding</keyword>
<comment type="caution">
    <text evidence="10">The sequence shown here is derived from an EMBL/GenBank/DDBJ whole genome shotgun (WGS) entry which is preliminary data.</text>
</comment>
<dbReference type="GO" id="GO:0005524">
    <property type="term" value="F:ATP binding"/>
    <property type="evidence" value="ECO:0007669"/>
    <property type="project" value="UniProtKB-KW"/>
</dbReference>
<evidence type="ECO:0000256" key="7">
    <source>
        <dbReference type="ARBA" id="ARBA00022840"/>
    </source>
</evidence>
<keyword evidence="8" id="KW-1133">Transmembrane helix</keyword>
<keyword evidence="5" id="KW-0547">Nucleotide-binding</keyword>
<gene>
    <name evidence="10" type="ORF">BCF46_1865</name>
</gene>
<feature type="transmembrane region" description="Helical" evidence="8">
    <location>
        <begin position="284"/>
        <end position="303"/>
    </location>
</feature>
<protein>
    <recommendedName>
        <fullName evidence="2">histidine kinase</fullName>
        <ecNumber evidence="2">2.7.13.3</ecNumber>
    </recommendedName>
</protein>
<keyword evidence="6" id="KW-0418">Kinase</keyword>
<comment type="catalytic activity">
    <reaction evidence="1">
        <text>ATP + protein L-histidine = ADP + protein N-phospho-L-histidine.</text>
        <dbReference type="EC" id="2.7.13.3"/>
    </reaction>
</comment>
<dbReference type="InterPro" id="IPR011495">
    <property type="entry name" value="Sig_transdc_His_kin_sub2_dim/P"/>
</dbReference>
<dbReference type="Proteomes" id="UP000269157">
    <property type="component" value="Unassembled WGS sequence"/>
</dbReference>
<dbReference type="GO" id="GO:0004673">
    <property type="term" value="F:protein histidine kinase activity"/>
    <property type="evidence" value="ECO:0007669"/>
    <property type="project" value="UniProtKB-EC"/>
</dbReference>
<evidence type="ECO:0000313" key="11">
    <source>
        <dbReference type="Proteomes" id="UP000269157"/>
    </source>
</evidence>
<evidence type="ECO:0000256" key="6">
    <source>
        <dbReference type="ARBA" id="ARBA00022777"/>
    </source>
</evidence>
<dbReference type="Gene3D" id="3.30.450.20">
    <property type="entry name" value="PAS domain"/>
    <property type="match status" value="2"/>
</dbReference>
<accession>A0A497W5C8</accession>
<evidence type="ECO:0000256" key="5">
    <source>
        <dbReference type="ARBA" id="ARBA00022741"/>
    </source>
</evidence>
<dbReference type="PANTHER" id="PTHR41523:SF8">
    <property type="entry name" value="ETHYLENE RESPONSE SENSOR PROTEIN"/>
    <property type="match status" value="1"/>
</dbReference>
<proteinExistence type="predicted"/>
<dbReference type="EMBL" id="RCCE01000003">
    <property type="protein sequence ID" value="RLJ51651.1"/>
    <property type="molecule type" value="Genomic_DNA"/>
</dbReference>
<dbReference type="OrthoDB" id="9767435at2"/>
<keyword evidence="8" id="KW-0472">Membrane</keyword>
<dbReference type="CDD" id="cd18773">
    <property type="entry name" value="PDC1_HK_sensor"/>
    <property type="match status" value="1"/>
</dbReference>
<dbReference type="InterPro" id="IPR036890">
    <property type="entry name" value="HATPase_C_sf"/>
</dbReference>
<keyword evidence="3" id="KW-0597">Phosphoprotein</keyword>
<dbReference type="SUPFAM" id="SSF55874">
    <property type="entry name" value="ATPase domain of HSP90 chaperone/DNA topoisomerase II/histidine kinase"/>
    <property type="match status" value="1"/>
</dbReference>
<evidence type="ECO:0000256" key="8">
    <source>
        <dbReference type="SAM" id="Phobius"/>
    </source>
</evidence>
<organism evidence="10 11">
    <name type="scientific">Litoreibacter meonggei</name>
    <dbReference type="NCBI Taxonomy" id="1049199"/>
    <lineage>
        <taxon>Bacteria</taxon>
        <taxon>Pseudomonadati</taxon>
        <taxon>Pseudomonadota</taxon>
        <taxon>Alphaproteobacteria</taxon>
        <taxon>Rhodobacterales</taxon>
        <taxon>Roseobacteraceae</taxon>
        <taxon>Litoreibacter</taxon>
    </lineage>
</organism>
<dbReference type="AlphaFoldDB" id="A0A497W5C8"/>
<keyword evidence="11" id="KW-1185">Reference proteome</keyword>
<evidence type="ECO:0000259" key="9">
    <source>
        <dbReference type="Pfam" id="PF07568"/>
    </source>
</evidence>
<sequence length="568" mass="62025">MKTAPWYNSLSVQIVVLLSLALFPLGAVAVYQTNRVAQEAGRNADLALVAVTGRAAKTEELIIERAFGTARFLATIAPDFIENPERCNRDLGKFVDTNQRYSFIGLLPKTGMMTCTSSGDTYDFSGGASFNNFMATPKPTIVVSEDAPLSKQSVFVISEPYEINDKFAGFVTVSIPHSGLPNTPDDLTDLGLEELITFNTDGAVLTARASIEDASNELPASRALAQLNTGQSYAFQASNRLGERRTYTIVPIEGSPATTIGIWRVGDGLANEAAAYVGPSLFPLLMWMASMGVALMSVYLLVLRHVATLRKNMDAFTRDRSLAHTNNTQSMPNELRDLSHNFDRMTENIVQDEANLEDALHEKGVLIKEIHHRVKNNLQLISSIMSMKIRAATEDETKSVLARLQNRVLSLATIHRNLYRSQHGGMVNVGALISEVVEKTFEVALPENVDLDVKIDIEDVLLYPDQAVPLSLLAAEAATNIVKFVGVSAGSTDWVTVSLHQDDRECVLTLANSVGEAAEIESTGLGAELISAFAIQLGGRVEIGERPDRYSVCVYFQAQEFAPESRDY</sequence>
<dbReference type="PANTHER" id="PTHR41523">
    <property type="entry name" value="TWO-COMPONENT SYSTEM SENSOR PROTEIN"/>
    <property type="match status" value="1"/>
</dbReference>
<dbReference type="Pfam" id="PF07568">
    <property type="entry name" value="HisKA_2"/>
    <property type="match status" value="1"/>
</dbReference>
<evidence type="ECO:0000256" key="2">
    <source>
        <dbReference type="ARBA" id="ARBA00012438"/>
    </source>
</evidence>